<feature type="compositionally biased region" description="Low complexity" evidence="1">
    <location>
        <begin position="228"/>
        <end position="239"/>
    </location>
</feature>
<organism evidence="2 3">
    <name type="scientific">Exidia glandulosa HHB12029</name>
    <dbReference type="NCBI Taxonomy" id="1314781"/>
    <lineage>
        <taxon>Eukaryota</taxon>
        <taxon>Fungi</taxon>
        <taxon>Dikarya</taxon>
        <taxon>Basidiomycota</taxon>
        <taxon>Agaricomycotina</taxon>
        <taxon>Agaricomycetes</taxon>
        <taxon>Auriculariales</taxon>
        <taxon>Exidiaceae</taxon>
        <taxon>Exidia</taxon>
    </lineage>
</organism>
<gene>
    <name evidence="2" type="ORF">EXIGLDRAFT_161403</name>
</gene>
<reference evidence="2 3" key="1">
    <citation type="journal article" date="2016" name="Mol. Biol. Evol.">
        <title>Comparative Genomics of Early-Diverging Mushroom-Forming Fungi Provides Insights into the Origins of Lignocellulose Decay Capabilities.</title>
        <authorList>
            <person name="Nagy L.G."/>
            <person name="Riley R."/>
            <person name="Tritt A."/>
            <person name="Adam C."/>
            <person name="Daum C."/>
            <person name="Floudas D."/>
            <person name="Sun H."/>
            <person name="Yadav J.S."/>
            <person name="Pangilinan J."/>
            <person name="Larsson K.H."/>
            <person name="Matsuura K."/>
            <person name="Barry K."/>
            <person name="Labutti K."/>
            <person name="Kuo R."/>
            <person name="Ohm R.A."/>
            <person name="Bhattacharya S.S."/>
            <person name="Shirouzu T."/>
            <person name="Yoshinaga Y."/>
            <person name="Martin F.M."/>
            <person name="Grigoriev I.V."/>
            <person name="Hibbett D.S."/>
        </authorList>
    </citation>
    <scope>NUCLEOTIDE SEQUENCE [LARGE SCALE GENOMIC DNA]</scope>
    <source>
        <strain evidence="2 3">HHB12029</strain>
    </source>
</reference>
<protein>
    <submittedName>
        <fullName evidence="2">Uncharacterized protein</fullName>
    </submittedName>
</protein>
<feature type="compositionally biased region" description="Basic and acidic residues" evidence="1">
    <location>
        <begin position="54"/>
        <end position="65"/>
    </location>
</feature>
<evidence type="ECO:0000256" key="1">
    <source>
        <dbReference type="SAM" id="MobiDB-lite"/>
    </source>
</evidence>
<dbReference type="AlphaFoldDB" id="A0A165FGK6"/>
<feature type="compositionally biased region" description="Pro residues" evidence="1">
    <location>
        <begin position="108"/>
        <end position="122"/>
    </location>
</feature>
<dbReference type="OrthoDB" id="10578500at2759"/>
<dbReference type="InParanoid" id="A0A165FGK6"/>
<feature type="region of interest" description="Disordered" evidence="1">
    <location>
        <begin position="228"/>
        <end position="255"/>
    </location>
</feature>
<sequence length="255" mass="27153">MLSEVQTRPNGPLKATNLVVASASQRENLHSALKHSASTPALRGSPLSLTLGKRARDERAERDATTDVQQRPVVKRVRISDVTSIRTINSSPETSPKRRAGPLVATSPAPPPAPAPRRPTPDVPAALPMRARSPTPPSDEFDDEPLGPPSWGLMPVPLLVAPHSAVRTPSALALAPELHNLVEEPEFMSRLSCSSSSDVVHTGKAGCGPSFSAFACLDQVAWRSSGNFSPNSSDPFSSSLRPVQWDSAPTQEESE</sequence>
<feature type="region of interest" description="Disordered" evidence="1">
    <location>
        <begin position="85"/>
        <end position="149"/>
    </location>
</feature>
<evidence type="ECO:0000313" key="2">
    <source>
        <dbReference type="EMBL" id="KZV88961.1"/>
    </source>
</evidence>
<dbReference type="Proteomes" id="UP000077266">
    <property type="component" value="Unassembled WGS sequence"/>
</dbReference>
<evidence type="ECO:0000313" key="3">
    <source>
        <dbReference type="Proteomes" id="UP000077266"/>
    </source>
</evidence>
<proteinExistence type="predicted"/>
<dbReference type="EMBL" id="KV426085">
    <property type="protein sequence ID" value="KZV88961.1"/>
    <property type="molecule type" value="Genomic_DNA"/>
</dbReference>
<accession>A0A165FGK6</accession>
<name>A0A165FGK6_EXIGL</name>
<keyword evidence="3" id="KW-1185">Reference proteome</keyword>
<feature type="compositionally biased region" description="Polar residues" evidence="1">
    <location>
        <begin position="85"/>
        <end position="94"/>
    </location>
</feature>
<feature type="region of interest" description="Disordered" evidence="1">
    <location>
        <begin position="31"/>
        <end position="71"/>
    </location>
</feature>